<proteinExistence type="predicted"/>
<evidence type="ECO:0000256" key="1">
    <source>
        <dbReference type="SAM" id="MobiDB-lite"/>
    </source>
</evidence>
<name>A0AAW0ZGI7_9HYME</name>
<dbReference type="Proteomes" id="UP001432146">
    <property type="component" value="Unassembled WGS sequence"/>
</dbReference>
<evidence type="ECO:0000313" key="2">
    <source>
        <dbReference type="EMBL" id="KAK9296521.1"/>
    </source>
</evidence>
<keyword evidence="3" id="KW-1185">Reference proteome</keyword>
<dbReference type="EMBL" id="JAWNGG020000211">
    <property type="protein sequence ID" value="KAK9296521.1"/>
    <property type="molecule type" value="Genomic_DNA"/>
</dbReference>
<accession>A0AAW0ZGI7</accession>
<feature type="region of interest" description="Disordered" evidence="1">
    <location>
        <begin position="1"/>
        <end position="22"/>
    </location>
</feature>
<dbReference type="AlphaFoldDB" id="A0AAW0ZGI7"/>
<sequence>MDSRGMAHVPNRCADRNDDRYSQANNPPTLTFFAFTVNSFALHVCRLDLGLCFFFSSSHPVELLWPRVFNNTPTPSVVGKLWKVRNERSHARREEGEGGTMLLPE</sequence>
<comment type="caution">
    <text evidence="2">The sequence shown here is derived from an EMBL/GenBank/DDBJ whole genome shotgun (WGS) entry which is preliminary data.</text>
</comment>
<gene>
    <name evidence="2" type="ORF">QLX08_009512</name>
</gene>
<organism evidence="2 3">
    <name type="scientific">Tetragonisca angustula</name>
    <dbReference type="NCBI Taxonomy" id="166442"/>
    <lineage>
        <taxon>Eukaryota</taxon>
        <taxon>Metazoa</taxon>
        <taxon>Ecdysozoa</taxon>
        <taxon>Arthropoda</taxon>
        <taxon>Hexapoda</taxon>
        <taxon>Insecta</taxon>
        <taxon>Pterygota</taxon>
        <taxon>Neoptera</taxon>
        <taxon>Endopterygota</taxon>
        <taxon>Hymenoptera</taxon>
        <taxon>Apocrita</taxon>
        <taxon>Aculeata</taxon>
        <taxon>Apoidea</taxon>
        <taxon>Anthophila</taxon>
        <taxon>Apidae</taxon>
        <taxon>Tetragonisca</taxon>
    </lineage>
</organism>
<protein>
    <submittedName>
        <fullName evidence="2">Uncharacterized protein</fullName>
    </submittedName>
</protein>
<reference evidence="2 3" key="1">
    <citation type="submission" date="2024-05" db="EMBL/GenBank/DDBJ databases">
        <title>The nuclear and mitochondrial genome assemblies of Tetragonisca angustula (Apidae: Meliponini), a tiny yet remarkable pollinator in the Neotropics.</title>
        <authorList>
            <person name="Ferrari R."/>
            <person name="Ricardo P.C."/>
            <person name="Dias F.C."/>
            <person name="Araujo N.S."/>
            <person name="Soares D.O."/>
            <person name="Zhou Q.-S."/>
            <person name="Zhu C.-D."/>
            <person name="Coutinho L."/>
            <person name="Airas M.C."/>
            <person name="Batista T.M."/>
        </authorList>
    </citation>
    <scope>NUCLEOTIDE SEQUENCE [LARGE SCALE GENOMIC DNA]</scope>
    <source>
        <strain evidence="2">ASF017062</strain>
        <tissue evidence="2">Abdomen</tissue>
    </source>
</reference>
<evidence type="ECO:0000313" key="3">
    <source>
        <dbReference type="Proteomes" id="UP001432146"/>
    </source>
</evidence>